<dbReference type="OrthoDB" id="1739706at2759"/>
<sequence length="192" mass="21730">MAAPNGGLIEVVDMSVLYTKKQNITVLTAESEVRDKEKKENREALIPTSSDFLNVTVITPFLLHYNLSEASFISEKATAKTYLLQQGFEEYHLDTLHKVYHHLSQVPGCFPTVTTCYQIALTIGVSSATAERSFSSLRRIKTYLRSTMNQDRLSNLALLYIERDLSSKLWKDLDQLVLEFAEQHGNSKLALI</sequence>
<dbReference type="eggNOG" id="ENOG502S9KZ">
    <property type="taxonomic scope" value="Eukaryota"/>
</dbReference>
<proteinExistence type="predicted"/>
<name>A0A1X7UWH9_AMPQE</name>
<evidence type="ECO:0000313" key="2">
    <source>
        <dbReference type="EnsemblMetazoa" id="Aqu2.1.31722_001"/>
    </source>
</evidence>
<accession>A0A1X7UWH9</accession>
<organism evidence="2">
    <name type="scientific">Amphimedon queenslandica</name>
    <name type="common">Sponge</name>
    <dbReference type="NCBI Taxonomy" id="400682"/>
    <lineage>
        <taxon>Eukaryota</taxon>
        <taxon>Metazoa</taxon>
        <taxon>Porifera</taxon>
        <taxon>Demospongiae</taxon>
        <taxon>Heteroscleromorpha</taxon>
        <taxon>Haplosclerida</taxon>
        <taxon>Niphatidae</taxon>
        <taxon>Amphimedon</taxon>
    </lineage>
</organism>
<feature type="domain" description="HAT C-terminal dimerisation" evidence="1">
    <location>
        <begin position="98"/>
        <end position="165"/>
    </location>
</feature>
<dbReference type="InParanoid" id="A0A1X7UWH9"/>
<evidence type="ECO:0000259" key="1">
    <source>
        <dbReference type="Pfam" id="PF05699"/>
    </source>
</evidence>
<dbReference type="PANTHER" id="PTHR46289">
    <property type="entry name" value="52 KDA REPRESSOR OF THE INHIBITOR OF THE PROTEIN KINASE-LIKE PROTEIN-RELATED"/>
    <property type="match status" value="1"/>
</dbReference>
<dbReference type="PANTHER" id="PTHR46289:SF14">
    <property type="entry name" value="DUF4371 DOMAIN-CONTAINING PROTEIN"/>
    <property type="match status" value="1"/>
</dbReference>
<dbReference type="STRING" id="400682.A0A1X7UWH9"/>
<dbReference type="InterPro" id="IPR008906">
    <property type="entry name" value="HATC_C_dom"/>
</dbReference>
<dbReference type="Pfam" id="PF05699">
    <property type="entry name" value="Dimer_Tnp_hAT"/>
    <property type="match status" value="1"/>
</dbReference>
<reference evidence="2" key="1">
    <citation type="submission" date="2017-05" db="UniProtKB">
        <authorList>
            <consortium name="EnsemblMetazoa"/>
        </authorList>
    </citation>
    <scope>IDENTIFICATION</scope>
</reference>
<dbReference type="AlphaFoldDB" id="A0A1X7UWH9"/>
<dbReference type="GO" id="GO:0046983">
    <property type="term" value="F:protein dimerization activity"/>
    <property type="evidence" value="ECO:0007669"/>
    <property type="project" value="InterPro"/>
</dbReference>
<protein>
    <recommendedName>
        <fullName evidence="1">HAT C-terminal dimerisation domain-containing protein</fullName>
    </recommendedName>
</protein>
<dbReference type="InterPro" id="IPR052958">
    <property type="entry name" value="IFN-induced_PKR_regulator"/>
</dbReference>
<dbReference type="EnsemblMetazoa" id="Aqu2.1.31722_001">
    <property type="protein sequence ID" value="Aqu2.1.31722_001"/>
    <property type="gene ID" value="Aqu2.1.31722"/>
</dbReference>